<dbReference type="Proteomes" id="UP001230051">
    <property type="component" value="Unassembled WGS sequence"/>
</dbReference>
<evidence type="ECO:0000256" key="3">
    <source>
        <dbReference type="ARBA" id="ARBA00022690"/>
    </source>
</evidence>
<evidence type="ECO:0000259" key="7">
    <source>
        <dbReference type="PROSITE" id="PS51465"/>
    </source>
</evidence>
<organism evidence="8 9">
    <name type="scientific">Acipenser oxyrinchus oxyrinchus</name>
    <dbReference type="NCBI Taxonomy" id="40147"/>
    <lineage>
        <taxon>Eukaryota</taxon>
        <taxon>Metazoa</taxon>
        <taxon>Chordata</taxon>
        <taxon>Craniata</taxon>
        <taxon>Vertebrata</taxon>
        <taxon>Euteleostomi</taxon>
        <taxon>Actinopterygii</taxon>
        <taxon>Chondrostei</taxon>
        <taxon>Acipenseriformes</taxon>
        <taxon>Acipenseridae</taxon>
        <taxon>Acipenser</taxon>
    </lineage>
</organism>
<reference evidence="8" key="1">
    <citation type="submission" date="2022-02" db="EMBL/GenBank/DDBJ databases">
        <title>Atlantic sturgeon de novo genome assembly.</title>
        <authorList>
            <person name="Stock M."/>
            <person name="Klopp C."/>
            <person name="Guiguen Y."/>
            <person name="Cabau C."/>
            <person name="Parinello H."/>
            <person name="Santidrian Yebra-Pimentel E."/>
            <person name="Kuhl H."/>
            <person name="Dirks R.P."/>
            <person name="Guessner J."/>
            <person name="Wuertz S."/>
            <person name="Du K."/>
            <person name="Schartl M."/>
        </authorList>
    </citation>
    <scope>NUCLEOTIDE SEQUENCE</scope>
    <source>
        <strain evidence="8">STURGEONOMICS-FGT-2020</strain>
        <tissue evidence="8">Whole blood</tissue>
    </source>
</reference>
<dbReference type="PANTHER" id="PTHR21312">
    <property type="entry name" value="SERINE PROTEASE INHIBITOR"/>
    <property type="match status" value="1"/>
</dbReference>
<dbReference type="Gene3D" id="3.30.60.30">
    <property type="match status" value="1"/>
</dbReference>
<dbReference type="AlphaFoldDB" id="A0AAD8GKQ1"/>
<accession>A0AAD8GKQ1</accession>
<evidence type="ECO:0000256" key="1">
    <source>
        <dbReference type="ARBA" id="ARBA00004613"/>
    </source>
</evidence>
<protein>
    <submittedName>
        <fullName evidence="8">Trypsin inhibitor ClTI-1-like</fullName>
    </submittedName>
</protein>
<keyword evidence="2" id="KW-0964">Secreted</keyword>
<dbReference type="PROSITE" id="PS00282">
    <property type="entry name" value="KAZAL_1"/>
    <property type="match status" value="1"/>
</dbReference>
<evidence type="ECO:0000256" key="2">
    <source>
        <dbReference type="ARBA" id="ARBA00022525"/>
    </source>
</evidence>
<dbReference type="PANTHER" id="PTHR21312:SF28">
    <property type="entry name" value="OVOINHIBITOR-RELATED"/>
    <property type="match status" value="1"/>
</dbReference>
<evidence type="ECO:0000256" key="5">
    <source>
        <dbReference type="ARBA" id="ARBA00023157"/>
    </source>
</evidence>
<dbReference type="EMBL" id="JAGXEW010000001">
    <property type="protein sequence ID" value="KAK1176387.1"/>
    <property type="molecule type" value="Genomic_DNA"/>
</dbReference>
<feature type="signal peptide" evidence="6">
    <location>
        <begin position="1"/>
        <end position="20"/>
    </location>
</feature>
<dbReference type="SUPFAM" id="SSF100895">
    <property type="entry name" value="Kazal-type serine protease inhibitors"/>
    <property type="match status" value="1"/>
</dbReference>
<keyword evidence="5" id="KW-1015">Disulfide bond</keyword>
<keyword evidence="4" id="KW-0722">Serine protease inhibitor</keyword>
<evidence type="ECO:0000256" key="4">
    <source>
        <dbReference type="ARBA" id="ARBA00022900"/>
    </source>
</evidence>
<dbReference type="Pfam" id="PF00050">
    <property type="entry name" value="Kazal_1"/>
    <property type="match status" value="1"/>
</dbReference>
<sequence>MNPSFVLVFLIFICFSDSGAKPYRTPACYKYPLEGCPFIFSPVCGTDGNSYANECVLCHTIRKTKMMIQIVKTRQC</sequence>
<evidence type="ECO:0000256" key="6">
    <source>
        <dbReference type="SAM" id="SignalP"/>
    </source>
</evidence>
<dbReference type="PROSITE" id="PS51465">
    <property type="entry name" value="KAZAL_2"/>
    <property type="match status" value="1"/>
</dbReference>
<name>A0AAD8GKQ1_ACIOX</name>
<gene>
    <name evidence="8" type="primary">SPINK2</name>
    <name evidence="8" type="ORF">AOXY_G1261</name>
</gene>
<feature type="chain" id="PRO_5042273893" evidence="6">
    <location>
        <begin position="21"/>
        <end position="76"/>
    </location>
</feature>
<dbReference type="InterPro" id="IPR036058">
    <property type="entry name" value="Kazal_dom_sf"/>
</dbReference>
<proteinExistence type="predicted"/>
<dbReference type="InterPro" id="IPR002350">
    <property type="entry name" value="Kazal_dom"/>
</dbReference>
<keyword evidence="6" id="KW-0732">Signal</keyword>
<comment type="caution">
    <text evidence="8">The sequence shown here is derived from an EMBL/GenBank/DDBJ whole genome shotgun (WGS) entry which is preliminary data.</text>
</comment>
<dbReference type="FunFam" id="3.30.60.30:FF:000031">
    <property type="entry name" value="Serine protease inhibitor Kazal-type 2"/>
    <property type="match status" value="1"/>
</dbReference>
<dbReference type="SMART" id="SM00280">
    <property type="entry name" value="KAZAL"/>
    <property type="match status" value="1"/>
</dbReference>
<keyword evidence="3" id="KW-0646">Protease inhibitor</keyword>
<feature type="domain" description="Kazal-like" evidence="7">
    <location>
        <begin position="22"/>
        <end position="76"/>
    </location>
</feature>
<evidence type="ECO:0000313" key="9">
    <source>
        <dbReference type="Proteomes" id="UP001230051"/>
    </source>
</evidence>
<dbReference type="GO" id="GO:0004867">
    <property type="term" value="F:serine-type endopeptidase inhibitor activity"/>
    <property type="evidence" value="ECO:0007669"/>
    <property type="project" value="UniProtKB-KW"/>
</dbReference>
<comment type="subcellular location">
    <subcellularLocation>
        <location evidence="1">Secreted</location>
    </subcellularLocation>
</comment>
<keyword evidence="9" id="KW-1185">Reference proteome</keyword>
<dbReference type="GO" id="GO:0005576">
    <property type="term" value="C:extracellular region"/>
    <property type="evidence" value="ECO:0007669"/>
    <property type="project" value="UniProtKB-SubCell"/>
</dbReference>
<evidence type="ECO:0000313" key="8">
    <source>
        <dbReference type="EMBL" id="KAK1176387.1"/>
    </source>
</evidence>